<evidence type="ECO:0000313" key="1">
    <source>
        <dbReference type="EMBL" id="OGG56079.1"/>
    </source>
</evidence>
<accession>A0A1F6D3R9</accession>
<dbReference type="AlphaFoldDB" id="A0A1F6D3R9"/>
<comment type="caution">
    <text evidence="1">The sequence shown here is derived from an EMBL/GenBank/DDBJ whole genome shotgun (WGS) entry which is preliminary data.</text>
</comment>
<gene>
    <name evidence="1" type="ORF">A3F84_01315</name>
</gene>
<sequence>MYHLFQFSDQQTIIGNLTNNSGRVSVDNHLTKGVVLANRFVNIYRDVLQEFEHRRNPLWVDTIFRFLQAK</sequence>
<reference evidence="1 2" key="1">
    <citation type="journal article" date="2016" name="Nat. Commun.">
        <title>Thousands of microbial genomes shed light on interconnected biogeochemical processes in an aquifer system.</title>
        <authorList>
            <person name="Anantharaman K."/>
            <person name="Brown C.T."/>
            <person name="Hug L.A."/>
            <person name="Sharon I."/>
            <person name="Castelle C.J."/>
            <person name="Probst A.J."/>
            <person name="Thomas B.C."/>
            <person name="Singh A."/>
            <person name="Wilkins M.J."/>
            <person name="Karaoz U."/>
            <person name="Brodie E.L."/>
            <person name="Williams K.H."/>
            <person name="Hubbard S.S."/>
            <person name="Banfield J.F."/>
        </authorList>
    </citation>
    <scope>NUCLEOTIDE SEQUENCE [LARGE SCALE GENOMIC DNA]</scope>
    <source>
        <strain evidence="2">RIFCSPLOWO2_12_FULL_64_10</strain>
    </source>
</reference>
<protein>
    <submittedName>
        <fullName evidence="1">Uncharacterized protein</fullName>
    </submittedName>
</protein>
<proteinExistence type="predicted"/>
<organism evidence="1 2">
    <name type="scientific">Handelsmanbacteria sp. (strain RIFCSPLOWO2_12_FULL_64_10)</name>
    <dbReference type="NCBI Taxonomy" id="1817868"/>
    <lineage>
        <taxon>Bacteria</taxon>
        <taxon>Candidatus Handelsmaniibacteriota</taxon>
    </lineage>
</organism>
<evidence type="ECO:0000313" key="2">
    <source>
        <dbReference type="Proteomes" id="UP000178606"/>
    </source>
</evidence>
<dbReference type="EMBL" id="MFKF01000048">
    <property type="protein sequence ID" value="OGG56079.1"/>
    <property type="molecule type" value="Genomic_DNA"/>
</dbReference>
<name>A0A1F6D3R9_HANXR</name>
<dbReference type="Proteomes" id="UP000178606">
    <property type="component" value="Unassembled WGS sequence"/>
</dbReference>